<dbReference type="HAMAP" id="MF_00362">
    <property type="entry name" value="Ribosomal_uL10"/>
    <property type="match status" value="1"/>
</dbReference>
<keyword evidence="3" id="KW-0687">Ribonucleoprotein</keyword>
<dbReference type="SUPFAM" id="SSF160369">
    <property type="entry name" value="Ribosomal protein L10-like"/>
    <property type="match status" value="1"/>
</dbReference>
<dbReference type="InterPro" id="IPR001790">
    <property type="entry name" value="Ribosomal_uL10"/>
</dbReference>
<protein>
    <submittedName>
        <fullName evidence="4">50S ribosomal protein L10</fullName>
    </submittedName>
</protein>
<proteinExistence type="inferred from homology"/>
<dbReference type="AlphaFoldDB" id="A0A645DAX6"/>
<dbReference type="Gene3D" id="6.10.250.290">
    <property type="match status" value="1"/>
</dbReference>
<evidence type="ECO:0000256" key="3">
    <source>
        <dbReference type="ARBA" id="ARBA00023274"/>
    </source>
</evidence>
<dbReference type="InterPro" id="IPR047865">
    <property type="entry name" value="Ribosomal_uL10_bac_type"/>
</dbReference>
<sequence length="170" mass="18774">MPAIKKIEQVDQVAKKLADAKSVALIQYQGLNAADIAELRANIRANGGQMEVVKNSLITRALEKMGIKLPEVLTGPTSITYCNDDEVAPLKEIDKVNKAKELTSFKYGIFDKKLLSLDELKTFINLPSKTTLISQFVGGLANPLQRLAYALRYNQTNLVLTLKALAEKQK</sequence>
<dbReference type="GO" id="GO:1990904">
    <property type="term" value="C:ribonucleoprotein complex"/>
    <property type="evidence" value="ECO:0007669"/>
    <property type="project" value="UniProtKB-KW"/>
</dbReference>
<dbReference type="PANTHER" id="PTHR11560">
    <property type="entry name" value="39S RIBOSOMAL PROTEIN L10, MITOCHONDRIAL"/>
    <property type="match status" value="1"/>
</dbReference>
<dbReference type="Gene3D" id="3.30.70.1730">
    <property type="match status" value="1"/>
</dbReference>
<dbReference type="GO" id="GO:0005840">
    <property type="term" value="C:ribosome"/>
    <property type="evidence" value="ECO:0007669"/>
    <property type="project" value="UniProtKB-KW"/>
</dbReference>
<dbReference type="NCBIfam" id="NF000955">
    <property type="entry name" value="PRK00099.1-1"/>
    <property type="match status" value="1"/>
</dbReference>
<dbReference type="EMBL" id="VSSQ01033949">
    <property type="protein sequence ID" value="MPM85732.1"/>
    <property type="molecule type" value="Genomic_DNA"/>
</dbReference>
<keyword evidence="2 4" id="KW-0689">Ribosomal protein</keyword>
<dbReference type="CDD" id="cd05797">
    <property type="entry name" value="Ribosomal_L10"/>
    <property type="match status" value="1"/>
</dbReference>
<dbReference type="Pfam" id="PF00466">
    <property type="entry name" value="Ribosomal_L10"/>
    <property type="match status" value="1"/>
</dbReference>
<reference evidence="4" key="1">
    <citation type="submission" date="2019-08" db="EMBL/GenBank/DDBJ databases">
        <authorList>
            <person name="Kucharzyk K."/>
            <person name="Murdoch R.W."/>
            <person name="Higgins S."/>
            <person name="Loffler F."/>
        </authorList>
    </citation>
    <scope>NUCLEOTIDE SEQUENCE</scope>
</reference>
<accession>A0A645DAX6</accession>
<gene>
    <name evidence="4" type="primary">rplJ_45</name>
    <name evidence="4" type="ORF">SDC9_132813</name>
</gene>
<comment type="caution">
    <text evidence="4">The sequence shown here is derived from an EMBL/GenBank/DDBJ whole genome shotgun (WGS) entry which is preliminary data.</text>
</comment>
<evidence type="ECO:0000256" key="2">
    <source>
        <dbReference type="ARBA" id="ARBA00022980"/>
    </source>
</evidence>
<comment type="similarity">
    <text evidence="1">Belongs to the universal ribosomal protein uL10 family.</text>
</comment>
<organism evidence="4">
    <name type="scientific">bioreactor metagenome</name>
    <dbReference type="NCBI Taxonomy" id="1076179"/>
    <lineage>
        <taxon>unclassified sequences</taxon>
        <taxon>metagenomes</taxon>
        <taxon>ecological metagenomes</taxon>
    </lineage>
</organism>
<evidence type="ECO:0000256" key="1">
    <source>
        <dbReference type="ARBA" id="ARBA00008889"/>
    </source>
</evidence>
<evidence type="ECO:0000313" key="4">
    <source>
        <dbReference type="EMBL" id="MPM85732.1"/>
    </source>
</evidence>
<dbReference type="InterPro" id="IPR022973">
    <property type="entry name" value="Ribosomal_uL10_bac"/>
</dbReference>
<name>A0A645DAX6_9ZZZZ</name>
<dbReference type="InterPro" id="IPR043141">
    <property type="entry name" value="Ribosomal_uL10-like_sf"/>
</dbReference>